<dbReference type="SMART" id="SM00450">
    <property type="entry name" value="RHOD"/>
    <property type="match status" value="1"/>
</dbReference>
<dbReference type="PANTHER" id="PTHR43031">
    <property type="entry name" value="FAD-DEPENDENT OXIDOREDUCTASE"/>
    <property type="match status" value="1"/>
</dbReference>
<dbReference type="Gene3D" id="3.40.250.10">
    <property type="entry name" value="Rhodanese-like domain"/>
    <property type="match status" value="1"/>
</dbReference>
<proteinExistence type="predicted"/>
<dbReference type="SUPFAM" id="SSF52821">
    <property type="entry name" value="Rhodanese/Cell cycle control phosphatase"/>
    <property type="match status" value="1"/>
</dbReference>
<evidence type="ECO:0000259" key="2">
    <source>
        <dbReference type="PROSITE" id="PS50206"/>
    </source>
</evidence>
<comment type="caution">
    <text evidence="3">The sequence shown here is derived from an EMBL/GenBank/DDBJ whole genome shotgun (WGS) entry which is preliminary data.</text>
</comment>
<feature type="transmembrane region" description="Helical" evidence="1">
    <location>
        <begin position="118"/>
        <end position="138"/>
    </location>
</feature>
<gene>
    <name evidence="3" type="ORF">S03H2_65190</name>
</gene>
<dbReference type="InterPro" id="IPR050229">
    <property type="entry name" value="GlpE_sulfurtransferase"/>
</dbReference>
<dbReference type="CDD" id="cd00158">
    <property type="entry name" value="RHOD"/>
    <property type="match status" value="1"/>
</dbReference>
<feature type="domain" description="Rhodanese" evidence="2">
    <location>
        <begin position="19"/>
        <end position="109"/>
    </location>
</feature>
<organism evidence="3">
    <name type="scientific">marine sediment metagenome</name>
    <dbReference type="NCBI Taxonomy" id="412755"/>
    <lineage>
        <taxon>unclassified sequences</taxon>
        <taxon>metagenomes</taxon>
        <taxon>ecological metagenomes</taxon>
    </lineage>
</organism>
<dbReference type="EMBL" id="BARU01042426">
    <property type="protein sequence ID" value="GAH84791.1"/>
    <property type="molecule type" value="Genomic_DNA"/>
</dbReference>
<dbReference type="InterPro" id="IPR001763">
    <property type="entry name" value="Rhodanese-like_dom"/>
</dbReference>
<sequence>MVEIISVEDAHEMITNSTLYPDLIILDVRTQGEYDAEHICNATLIPLDELESNLNELYPYNNTEIIVYCQSGSRSADASQILNINGFTKVYNMVGGISAWKSAGYDVCTNENGQGIDFSLTIFIMVLFGTMSILLIYYKKHRF</sequence>
<dbReference type="InterPro" id="IPR036873">
    <property type="entry name" value="Rhodanese-like_dom_sf"/>
</dbReference>
<accession>X1IQQ7</accession>
<reference evidence="3" key="1">
    <citation type="journal article" date="2014" name="Front. Microbiol.">
        <title>High frequency of phylogenetically diverse reductive dehalogenase-homologous genes in deep subseafloor sedimentary metagenomes.</title>
        <authorList>
            <person name="Kawai M."/>
            <person name="Futagami T."/>
            <person name="Toyoda A."/>
            <person name="Takaki Y."/>
            <person name="Nishi S."/>
            <person name="Hori S."/>
            <person name="Arai W."/>
            <person name="Tsubouchi T."/>
            <person name="Morono Y."/>
            <person name="Uchiyama I."/>
            <person name="Ito T."/>
            <person name="Fujiyama A."/>
            <person name="Inagaki F."/>
            <person name="Takami H."/>
        </authorList>
    </citation>
    <scope>NUCLEOTIDE SEQUENCE</scope>
    <source>
        <strain evidence="3">Expedition CK06-06</strain>
    </source>
</reference>
<evidence type="ECO:0000313" key="3">
    <source>
        <dbReference type="EMBL" id="GAH84791.1"/>
    </source>
</evidence>
<keyword evidence="1" id="KW-0812">Transmembrane</keyword>
<evidence type="ECO:0000256" key="1">
    <source>
        <dbReference type="SAM" id="Phobius"/>
    </source>
</evidence>
<dbReference type="AlphaFoldDB" id="X1IQQ7"/>
<dbReference type="PANTHER" id="PTHR43031:SF16">
    <property type="entry name" value="OXIDOREDUCTASE"/>
    <property type="match status" value="1"/>
</dbReference>
<dbReference type="Pfam" id="PF00581">
    <property type="entry name" value="Rhodanese"/>
    <property type="match status" value="1"/>
</dbReference>
<keyword evidence="1" id="KW-1133">Transmembrane helix</keyword>
<keyword evidence="1" id="KW-0472">Membrane</keyword>
<protein>
    <recommendedName>
        <fullName evidence="2">Rhodanese domain-containing protein</fullName>
    </recommendedName>
</protein>
<dbReference type="PROSITE" id="PS50206">
    <property type="entry name" value="RHODANESE_3"/>
    <property type="match status" value="1"/>
</dbReference>
<name>X1IQQ7_9ZZZZ</name>